<accession>A0A6N3HQ48</accession>
<reference evidence="1" key="1">
    <citation type="submission" date="2019-11" db="EMBL/GenBank/DDBJ databases">
        <authorList>
            <person name="Feng L."/>
        </authorList>
    </citation>
    <scope>NUCLEOTIDE SEQUENCE</scope>
    <source>
        <strain evidence="1">EMassiliensisLFYP7</strain>
    </source>
</reference>
<gene>
    <name evidence="1" type="ORF">EMLFYP7_04175</name>
</gene>
<sequence>MSIVTVLQDLLSVTETNKNVKRINLTLHVPDILRKLHSPQLPEALQTLGSTLAECEAAIDSESTYQRKFHHHDLKTSQWASRRQRLFYRHRELTTFCTELFEAMKQAASEFERSDLLARNNLFHGHIFYNPELDDVLIIFHAFEYPEDIFENCAVKALEIEPATPTFKSTHEAFRWRNAIYSAKQNAVFIINAQTWGSGHKALFPFSDFTLDESLCGVHICDVNYFPQEGVAPFIA</sequence>
<proteinExistence type="predicted"/>
<dbReference type="EMBL" id="CACRTZ010000037">
    <property type="protein sequence ID" value="VYU78043.1"/>
    <property type="molecule type" value="Genomic_DNA"/>
</dbReference>
<protein>
    <submittedName>
        <fullName evidence="1">Uncharacterized protein</fullName>
    </submittedName>
</protein>
<dbReference type="RefSeq" id="WP_156567397.1">
    <property type="nucleotide sequence ID" value="NZ_CACRTZ010000037.1"/>
</dbReference>
<evidence type="ECO:0000313" key="1">
    <source>
        <dbReference type="EMBL" id="VYU78043.1"/>
    </source>
</evidence>
<organism evidence="1">
    <name type="scientific">Phytobacter massiliensis</name>
    <dbReference type="NCBI Taxonomy" id="1485952"/>
    <lineage>
        <taxon>Bacteria</taxon>
        <taxon>Pseudomonadati</taxon>
        <taxon>Pseudomonadota</taxon>
        <taxon>Gammaproteobacteria</taxon>
        <taxon>Enterobacterales</taxon>
        <taxon>Enterobacteriaceae</taxon>
        <taxon>Phytobacter</taxon>
    </lineage>
</organism>
<name>A0A6N3HQ48_9ENTR</name>
<dbReference type="AlphaFoldDB" id="A0A6N3HQ48"/>